<proteinExistence type="predicted"/>
<comment type="caution">
    <text evidence="1">The sequence shown here is derived from an EMBL/GenBank/DDBJ whole genome shotgun (WGS) entry which is preliminary data.</text>
</comment>
<name>A0A8H6IR43_9PEZI</name>
<accession>A0A8H6IR43</accession>
<dbReference type="EMBL" id="WIGM01001651">
    <property type="protein sequence ID" value="KAF6792325.1"/>
    <property type="molecule type" value="Genomic_DNA"/>
</dbReference>
<organism evidence="1 2">
    <name type="scientific">Colletotrichum musicola</name>
    <dbReference type="NCBI Taxonomy" id="2175873"/>
    <lineage>
        <taxon>Eukaryota</taxon>
        <taxon>Fungi</taxon>
        <taxon>Dikarya</taxon>
        <taxon>Ascomycota</taxon>
        <taxon>Pezizomycotina</taxon>
        <taxon>Sordariomycetes</taxon>
        <taxon>Hypocreomycetidae</taxon>
        <taxon>Glomerellales</taxon>
        <taxon>Glomerellaceae</taxon>
        <taxon>Colletotrichum</taxon>
        <taxon>Colletotrichum orchidearum species complex</taxon>
    </lineage>
</organism>
<evidence type="ECO:0000313" key="2">
    <source>
        <dbReference type="Proteomes" id="UP000639643"/>
    </source>
</evidence>
<dbReference type="Proteomes" id="UP000639643">
    <property type="component" value="Unassembled WGS sequence"/>
</dbReference>
<gene>
    <name evidence="1" type="ORF">CMUS01_16180</name>
</gene>
<dbReference type="OrthoDB" id="5393654at2759"/>
<keyword evidence="2" id="KW-1185">Reference proteome</keyword>
<reference evidence="1" key="1">
    <citation type="journal article" date="2020" name="Phytopathology">
        <title>Genome Sequence Resources of Colletotrichum truncatum, C. plurivorum, C. musicola, and C. sojae: Four Species Pathogenic to Soybean (Glycine max).</title>
        <authorList>
            <person name="Rogerio F."/>
            <person name="Boufleur T.R."/>
            <person name="Ciampi-Guillardi M."/>
            <person name="Sukno S.A."/>
            <person name="Thon M.R."/>
            <person name="Massola Junior N.S."/>
            <person name="Baroncelli R."/>
        </authorList>
    </citation>
    <scope>NUCLEOTIDE SEQUENCE</scope>
    <source>
        <strain evidence="1">LFN0074</strain>
    </source>
</reference>
<dbReference type="AlphaFoldDB" id="A0A8H6IR43"/>
<protein>
    <submittedName>
        <fullName evidence="1">Geranylgeranyl pyrophosphate synthetase</fullName>
    </submittedName>
</protein>
<sequence length="90" mass="10409">EFESDVRDSKTAFQATLFVISHPSIFRCKTRKMVRKAFEERFNVTAKQAKELKNWPVCERHASFLEDDATTEEEALDVDCCSDKVVIATY</sequence>
<evidence type="ECO:0000313" key="1">
    <source>
        <dbReference type="EMBL" id="KAF6792325.1"/>
    </source>
</evidence>
<feature type="non-terminal residue" evidence="1">
    <location>
        <position position="1"/>
    </location>
</feature>